<evidence type="ECO:0000313" key="2">
    <source>
        <dbReference type="Proteomes" id="UP001449657"/>
    </source>
</evidence>
<evidence type="ECO:0000313" key="1">
    <source>
        <dbReference type="EMBL" id="WZN44460.1"/>
    </source>
</evidence>
<dbReference type="RefSeq" id="WP_341839241.1">
    <property type="nucleotide sequence ID" value="NZ_CP149792.1"/>
</dbReference>
<keyword evidence="2" id="KW-1185">Reference proteome</keyword>
<protein>
    <submittedName>
        <fullName evidence="1">Uncharacterized protein</fullName>
    </submittedName>
</protein>
<sequence length="133" mass="14310">MQLDYLKGLRGNGALTYTGPERLVRISRFSADEAEGLRRAVQELADGARELLWLEDLSFVAGNGYSLVMRTGAEDKGVVTTDERVFCLELTGGAYGRILRAMEPFCSEGSQGSVWLAEARGGIGLVLSTGGSF</sequence>
<name>A0ABZ2YWV6_9BACT</name>
<reference evidence="1 2" key="1">
    <citation type="submission" date="2024-03" db="EMBL/GenBank/DDBJ databases">
        <title>Chitinophaga caseinilytica sp. nov., a casein hydrolysing bacterium isolated from forest soil.</title>
        <authorList>
            <person name="Lee D.S."/>
            <person name="Han D.M."/>
            <person name="Baek J.H."/>
            <person name="Choi D.G."/>
            <person name="Jeon J.H."/>
            <person name="Jeon C.O."/>
        </authorList>
    </citation>
    <scope>NUCLEOTIDE SEQUENCE [LARGE SCALE GENOMIC DNA]</scope>
    <source>
        <strain evidence="1 2">KACC 19118</strain>
    </source>
</reference>
<accession>A0ABZ2YWV6</accession>
<organism evidence="1 2">
    <name type="scientific">Chitinophaga caseinilytica</name>
    <dbReference type="NCBI Taxonomy" id="2267521"/>
    <lineage>
        <taxon>Bacteria</taxon>
        <taxon>Pseudomonadati</taxon>
        <taxon>Bacteroidota</taxon>
        <taxon>Chitinophagia</taxon>
        <taxon>Chitinophagales</taxon>
        <taxon>Chitinophagaceae</taxon>
        <taxon>Chitinophaga</taxon>
    </lineage>
</organism>
<proteinExistence type="predicted"/>
<gene>
    <name evidence="1" type="ORF">WJU22_16315</name>
</gene>
<dbReference type="EMBL" id="CP150096">
    <property type="protein sequence ID" value="WZN44460.1"/>
    <property type="molecule type" value="Genomic_DNA"/>
</dbReference>
<dbReference type="Proteomes" id="UP001449657">
    <property type="component" value="Chromosome"/>
</dbReference>